<accession>A0A0A3I6E6</accession>
<comment type="caution">
    <text evidence="1">The sequence shown here is derived from an EMBL/GenBank/DDBJ whole genome shotgun (WGS) entry which is preliminary data.</text>
</comment>
<name>A0A0A3I6E6_9BACL</name>
<dbReference type="Proteomes" id="UP000030416">
    <property type="component" value="Unassembled WGS sequence"/>
</dbReference>
<evidence type="ECO:0000313" key="2">
    <source>
        <dbReference type="Proteomes" id="UP000030416"/>
    </source>
</evidence>
<sequence>MRFQNYLYNISLKIKYINAKSRPCYQSRLFELTFLKQYIIIGEVIYLVEQALLRFIELN</sequence>
<protein>
    <submittedName>
        <fullName evidence="1">Uncharacterized protein</fullName>
    </submittedName>
</protein>
<reference evidence="1 2" key="1">
    <citation type="submission" date="2014-02" db="EMBL/GenBank/DDBJ databases">
        <title>Draft genome sequence of Lysinibacillus manganicus DSM 26584T.</title>
        <authorList>
            <person name="Zhang F."/>
            <person name="Wang G."/>
            <person name="Zhang L."/>
        </authorList>
    </citation>
    <scope>NUCLEOTIDE SEQUENCE [LARGE SCALE GENOMIC DNA]</scope>
    <source>
        <strain evidence="1 2">DSM 26584</strain>
    </source>
</reference>
<dbReference type="STRING" id="1384049.CD29_02625"/>
<gene>
    <name evidence="1" type="ORF">CD29_02625</name>
</gene>
<dbReference type="AlphaFoldDB" id="A0A0A3I6E6"/>
<evidence type="ECO:0000313" key="1">
    <source>
        <dbReference type="EMBL" id="KGR80269.1"/>
    </source>
</evidence>
<organism evidence="1 2">
    <name type="scientific">Ureibacillus manganicus DSM 26584</name>
    <dbReference type="NCBI Taxonomy" id="1384049"/>
    <lineage>
        <taxon>Bacteria</taxon>
        <taxon>Bacillati</taxon>
        <taxon>Bacillota</taxon>
        <taxon>Bacilli</taxon>
        <taxon>Bacillales</taxon>
        <taxon>Caryophanaceae</taxon>
        <taxon>Ureibacillus</taxon>
    </lineage>
</organism>
<proteinExistence type="predicted"/>
<keyword evidence="2" id="KW-1185">Reference proteome</keyword>
<dbReference type="EMBL" id="JPVN01000002">
    <property type="protein sequence ID" value="KGR80269.1"/>
    <property type="molecule type" value="Genomic_DNA"/>
</dbReference>